<reference evidence="1" key="1">
    <citation type="submission" date="2021-06" db="EMBL/GenBank/DDBJ databases">
        <authorList>
            <person name="Kallberg Y."/>
            <person name="Tangrot J."/>
            <person name="Rosling A."/>
        </authorList>
    </citation>
    <scope>NUCLEOTIDE SEQUENCE</scope>
    <source>
        <strain evidence="1">MA453B</strain>
    </source>
</reference>
<accession>A0A9N9EI47</accession>
<feature type="non-terminal residue" evidence="1">
    <location>
        <position position="75"/>
    </location>
</feature>
<proteinExistence type="predicted"/>
<protein>
    <submittedName>
        <fullName evidence="1">17476_t:CDS:1</fullName>
    </submittedName>
</protein>
<organism evidence="1 2">
    <name type="scientific">Dentiscutata erythropus</name>
    <dbReference type="NCBI Taxonomy" id="1348616"/>
    <lineage>
        <taxon>Eukaryota</taxon>
        <taxon>Fungi</taxon>
        <taxon>Fungi incertae sedis</taxon>
        <taxon>Mucoromycota</taxon>
        <taxon>Glomeromycotina</taxon>
        <taxon>Glomeromycetes</taxon>
        <taxon>Diversisporales</taxon>
        <taxon>Gigasporaceae</taxon>
        <taxon>Dentiscutata</taxon>
    </lineage>
</organism>
<dbReference type="OrthoDB" id="2427059at2759"/>
<evidence type="ECO:0000313" key="2">
    <source>
        <dbReference type="Proteomes" id="UP000789405"/>
    </source>
</evidence>
<dbReference type="AlphaFoldDB" id="A0A9N9EI47"/>
<evidence type="ECO:0000313" key="1">
    <source>
        <dbReference type="EMBL" id="CAG8674917.1"/>
    </source>
</evidence>
<dbReference type="Proteomes" id="UP000789405">
    <property type="component" value="Unassembled WGS sequence"/>
</dbReference>
<name>A0A9N9EI47_9GLOM</name>
<sequence>MITDNSLNWPQLLQCDRGREFIGNVTLIIDKHNVNIQRIKACFRHTSMAIVDRYTELFKLRVFKNQYAIEFLLST</sequence>
<gene>
    <name evidence="1" type="ORF">DERYTH_LOCUS11458</name>
</gene>
<dbReference type="EMBL" id="CAJVPY010007089">
    <property type="protein sequence ID" value="CAG8674917.1"/>
    <property type="molecule type" value="Genomic_DNA"/>
</dbReference>
<comment type="caution">
    <text evidence="1">The sequence shown here is derived from an EMBL/GenBank/DDBJ whole genome shotgun (WGS) entry which is preliminary data.</text>
</comment>
<keyword evidence="2" id="KW-1185">Reference proteome</keyword>